<dbReference type="AlphaFoldDB" id="A0A7G8Q4P9"/>
<evidence type="ECO:0000313" key="3">
    <source>
        <dbReference type="Proteomes" id="UP000515873"/>
    </source>
</evidence>
<feature type="compositionally biased region" description="Basic and acidic residues" evidence="1">
    <location>
        <begin position="15"/>
        <end position="32"/>
    </location>
</feature>
<dbReference type="RefSeq" id="WP_187057216.1">
    <property type="nucleotide sequence ID" value="NZ_CP060412.1"/>
</dbReference>
<accession>A0A7G8Q4P9</accession>
<sequence>MGSRSDNGFVFTQTGDDHHCDEPHHTHLGKPDERAHKLHHWKERLMCMGFCTILHFILEAIRG</sequence>
<proteinExistence type="predicted"/>
<dbReference type="EMBL" id="CP060412">
    <property type="protein sequence ID" value="QNK01757.1"/>
    <property type="molecule type" value="Genomic_DNA"/>
</dbReference>
<keyword evidence="3" id="KW-1185">Reference proteome</keyword>
<evidence type="ECO:0000256" key="1">
    <source>
        <dbReference type="SAM" id="MobiDB-lite"/>
    </source>
</evidence>
<feature type="region of interest" description="Disordered" evidence="1">
    <location>
        <begin position="1"/>
        <end position="32"/>
    </location>
</feature>
<feature type="compositionally biased region" description="Polar residues" evidence="1">
    <location>
        <begin position="1"/>
        <end position="14"/>
    </location>
</feature>
<evidence type="ECO:0000313" key="2">
    <source>
        <dbReference type="EMBL" id="QNK01757.1"/>
    </source>
</evidence>
<dbReference type="Proteomes" id="UP000515873">
    <property type="component" value="Chromosome"/>
</dbReference>
<gene>
    <name evidence="2" type="ORF">H8F01_00825</name>
</gene>
<protein>
    <submittedName>
        <fullName evidence="2">Uncharacterized protein</fullName>
    </submittedName>
</protein>
<reference evidence="2 3" key="1">
    <citation type="submission" date="2020-08" db="EMBL/GenBank/DDBJ databases">
        <title>Dyella sp. G9 isolated from forest soil.</title>
        <authorList>
            <person name="Fu J."/>
            <person name="Qiu L."/>
        </authorList>
    </citation>
    <scope>NUCLEOTIDE SEQUENCE [LARGE SCALE GENOMIC DNA]</scope>
    <source>
        <strain evidence="2 3">G9</strain>
    </source>
</reference>
<organism evidence="2 3">
    <name type="scientific">Dyella telluris</name>
    <dbReference type="NCBI Taxonomy" id="2763498"/>
    <lineage>
        <taxon>Bacteria</taxon>
        <taxon>Pseudomonadati</taxon>
        <taxon>Pseudomonadota</taxon>
        <taxon>Gammaproteobacteria</taxon>
        <taxon>Lysobacterales</taxon>
        <taxon>Rhodanobacteraceae</taxon>
        <taxon>Dyella</taxon>
    </lineage>
</organism>
<name>A0A7G8Q4P9_9GAMM</name>
<dbReference type="KEGG" id="dtl:H8F01_00825"/>